<dbReference type="AlphaFoldDB" id="A0AAD9ECC9"/>
<keyword evidence="2" id="KW-1185">Reference proteome</keyword>
<dbReference type="SUPFAM" id="SSF54695">
    <property type="entry name" value="POZ domain"/>
    <property type="match status" value="1"/>
</dbReference>
<protein>
    <submittedName>
        <fullName evidence="1">Nuclear pore protein-like protein</fullName>
    </submittedName>
</protein>
<comment type="caution">
    <text evidence="1">The sequence shown here is derived from an EMBL/GenBank/DDBJ whole genome shotgun (WGS) entry which is preliminary data.</text>
</comment>
<gene>
    <name evidence="1" type="ORF">CCHR01_14360</name>
</gene>
<accession>A0AAD9ECC9</accession>
<dbReference type="EMBL" id="JAQOWY010000381">
    <property type="protein sequence ID" value="KAK1843018.1"/>
    <property type="molecule type" value="Genomic_DNA"/>
</dbReference>
<reference evidence="1" key="1">
    <citation type="submission" date="2023-01" db="EMBL/GenBank/DDBJ databases">
        <title>Colletotrichum chrysophilum M932 genome sequence.</title>
        <authorList>
            <person name="Baroncelli R."/>
        </authorList>
    </citation>
    <scope>NUCLEOTIDE SEQUENCE</scope>
    <source>
        <strain evidence="1">M932</strain>
    </source>
</reference>
<sequence>MGSTPASQSVPLTTENGVYDSDGDLMLHVGPEMARFRVCSKSLARSSPVFKRMLYGSFAESKPSDDAKWVVRLPEDGARAMAIFLSIIHGKFHVTPETLSVRDLYDLLTLTEKYDATALLRPYAHRWIDAVGSQTDDPYLLCVAWELGHIELFEKMMVTITRDCTVLEDGTLLYGVPTNELSSCISDATACLDPDRKLELPCSFDVNSRSQRATHLDNSWTFPMDSILHLQPDNMMETIKKNRMALVQEYLKPYLILYDALARGRCTVDLGRREHLTSIEEHSACDAMAFGSLFKAFQSLGHNITLPGIANRYNGSFRDLFYVLPRVKILSHHFDCLKSFAVELREGDHRAGEKCKRLEFITPSQLRYLNKQAEKMGFPTRNPETRAEDEVMGFLTRKFDRKAKEEVFWGQSRRIEQPAASWGQQRADPSWW</sequence>
<dbReference type="Gene3D" id="3.30.710.10">
    <property type="entry name" value="Potassium Channel Kv1.1, Chain A"/>
    <property type="match status" value="1"/>
</dbReference>
<organism evidence="1 2">
    <name type="scientific">Colletotrichum chrysophilum</name>
    <dbReference type="NCBI Taxonomy" id="1836956"/>
    <lineage>
        <taxon>Eukaryota</taxon>
        <taxon>Fungi</taxon>
        <taxon>Dikarya</taxon>
        <taxon>Ascomycota</taxon>
        <taxon>Pezizomycotina</taxon>
        <taxon>Sordariomycetes</taxon>
        <taxon>Hypocreomycetidae</taxon>
        <taxon>Glomerellales</taxon>
        <taxon>Glomerellaceae</taxon>
        <taxon>Colletotrichum</taxon>
        <taxon>Colletotrichum gloeosporioides species complex</taxon>
    </lineage>
</organism>
<evidence type="ECO:0000313" key="2">
    <source>
        <dbReference type="Proteomes" id="UP001243330"/>
    </source>
</evidence>
<evidence type="ECO:0000313" key="1">
    <source>
        <dbReference type="EMBL" id="KAK1843018.1"/>
    </source>
</evidence>
<dbReference type="CDD" id="cd18186">
    <property type="entry name" value="BTB_POZ_ZBTB_KLHL-like"/>
    <property type="match status" value="1"/>
</dbReference>
<dbReference type="InterPro" id="IPR011333">
    <property type="entry name" value="SKP1/BTB/POZ_sf"/>
</dbReference>
<dbReference type="Proteomes" id="UP001243330">
    <property type="component" value="Unassembled WGS sequence"/>
</dbReference>
<proteinExistence type="predicted"/>
<name>A0AAD9ECC9_9PEZI</name>